<proteinExistence type="predicted"/>
<dbReference type="HOGENOM" id="CLU_267551_0_0_1"/>
<feature type="region of interest" description="Disordered" evidence="1">
    <location>
        <begin position="676"/>
        <end position="700"/>
    </location>
</feature>
<accession>J9DF77</accession>
<dbReference type="Pfam" id="PF22928">
    <property type="entry name" value="INTS1_R4"/>
    <property type="match status" value="1"/>
</dbReference>
<dbReference type="InterPro" id="IPR053965">
    <property type="entry name" value="INTS1_R4"/>
</dbReference>
<sequence length="1232" mass="144782">MKAEESLEAINGLSFAEALPVLYQIQTKSESLTKEIIKYVKKGVYKMKELKCNQILGLETQNNGLLSSKDDLGKQEISIDFADEFLIKDWTFKIIFLALERLKRKENYKHDCFDILKIFVDNFNTHKDHDEISEENSLSEEKFASKKCEKNVGNNLINYNEMNNYIISLLNVDGLQDVVLELIEFLNIDIIYQIIDDIPSLPNYLKNCNNIFLKYCTVVDIKLFFKLIESESYILRNTFLEVLLKYILWKEFEVKTINIEPTDVLIKDHYCGDKIDKNIKTNVNSDNITLEREASFVDHEWINIFVERLNDVNFYVRIKAIHNLGILVSKNLLNIKLIEAFKKVSERILDTTINVRKRAINFFGAYLMEKQNIDEELVDCFADSCEKCLLLIRSGIKSEIVEIVHFIKLAFFYGNSPDFRDIRNCAKIIMCKNNSETNNADDNITENLKFITNKNNENCDNANMEKNIATNNQNFVDKHSNENDQKQSCSKNTLFFQDNIYADGSNENFVFDSNKNIFPKDKIKGLKRSANKFKPYFEEVFSFKSKAVLEAVKDVINRTDPVNFFYSFESLGFKTILHNIRFRRNWINQLNKDFFNKKFKAAFVLSNVEMDFNPEYVFFISKILFNSRDEIELFENVKVYKDVLSIVLKSNMKCIACDNKKNKQHNELLENFINEKHNKHEKNDKENNIEEDDNNNDNEKENLEKNIHKDTCNFCFRKEKAISAITKNVAKFNFIDFEILENTLQILMKENNFEQRIKKMLNILISKKDIIKAVYLTGFLSLKIRNYFDLLERKLKKKGVELGLDDYQKDKSSVSQHYENNDKQICDITAPKKSEILTDQSNKLKSLGKNNPENIENDSFMFKKHRLAIRDRRMNLKRLSLQNSLKTCNQNENETNNILYNDSVFYNATIVDLSAFDQTIKECTFIESLKKEENISDYIFFLKEKELFYNKDSVFYEIKSIIIQLIGHSNEEIRNIAYISIFRMMQCSSELFQDHKNLIIKALTDNSKKIRNTALFALADFIKLYSAWVDTLTIYLFKNLFSSKAIKTNAISLIYNLVKNNHLKLKNYGVYCSLAFIDDDLKAIMKRLCRDISENDVANIFYDTFVFFIRQSNINNLFDSNYQNLKDSTNKGEQVDMKDELNVQNKYLDNSIKTNLQAFVSHLFEEIKNDNYENFLEFLKACLIYLEKDKLKSQLFEKCKSFYRSTKLKDNHDLYEKLSKMLIKEKLVAIKK</sequence>
<dbReference type="AlphaFoldDB" id="J9DF77"/>
<feature type="compositionally biased region" description="Basic and acidic residues" evidence="1">
    <location>
        <begin position="676"/>
        <end position="688"/>
    </location>
</feature>
<protein>
    <recommendedName>
        <fullName evidence="2">Integrator complex subunit 1 R4 domain-containing protein</fullName>
    </recommendedName>
</protein>
<feature type="domain" description="Integrator complex subunit 1 R4" evidence="2">
    <location>
        <begin position="927"/>
        <end position="1024"/>
    </location>
</feature>
<dbReference type="Proteomes" id="UP000003163">
    <property type="component" value="Unassembled WGS sequence"/>
</dbReference>
<dbReference type="VEuPathDB" id="MicrosporidiaDB:EDEG_00533"/>
<reference evidence="3 4" key="1">
    <citation type="submission" date="2011-08" db="EMBL/GenBank/DDBJ databases">
        <authorList>
            <person name="Liu Z.J."/>
            <person name="Shi F.L."/>
            <person name="Lu J.Q."/>
            <person name="Li M."/>
            <person name="Wang Z.L."/>
        </authorList>
    </citation>
    <scope>NUCLEOTIDE SEQUENCE [LARGE SCALE GENOMIC DNA]</scope>
    <source>
        <strain evidence="3 4">USNM 41457</strain>
    </source>
</reference>
<evidence type="ECO:0000313" key="3">
    <source>
        <dbReference type="EMBL" id="EJW01260.1"/>
    </source>
</evidence>
<dbReference type="InterPro" id="IPR011989">
    <property type="entry name" value="ARM-like"/>
</dbReference>
<evidence type="ECO:0000259" key="2">
    <source>
        <dbReference type="Pfam" id="PF22928"/>
    </source>
</evidence>
<dbReference type="InParanoid" id="J9DF77"/>
<dbReference type="InterPro" id="IPR016024">
    <property type="entry name" value="ARM-type_fold"/>
</dbReference>
<dbReference type="EMBL" id="AFBI03000006">
    <property type="protein sequence ID" value="EJW01260.1"/>
    <property type="molecule type" value="Genomic_DNA"/>
</dbReference>
<dbReference type="STRING" id="1003232.J9DF77"/>
<evidence type="ECO:0000313" key="4">
    <source>
        <dbReference type="Proteomes" id="UP000003163"/>
    </source>
</evidence>
<reference evidence="4" key="2">
    <citation type="submission" date="2015-07" db="EMBL/GenBank/DDBJ databases">
        <title>Contrasting host-pathogen interactions and genome evolution in two generalist and specialist microsporidian pathogens of mosquitoes.</title>
        <authorList>
            <consortium name="The Broad Institute Genomics Platform"/>
            <consortium name="The Broad Institute Genome Sequencing Center for Infectious Disease"/>
            <person name="Cuomo C.A."/>
            <person name="Sanscrainte N.D."/>
            <person name="Goldberg J.M."/>
            <person name="Heiman D."/>
            <person name="Young S."/>
            <person name="Zeng Q."/>
            <person name="Becnel J.J."/>
            <person name="Birren B.W."/>
        </authorList>
    </citation>
    <scope>NUCLEOTIDE SEQUENCE [LARGE SCALE GENOMIC DNA]</scope>
    <source>
        <strain evidence="4">USNM 41457</strain>
    </source>
</reference>
<evidence type="ECO:0000256" key="1">
    <source>
        <dbReference type="SAM" id="MobiDB-lite"/>
    </source>
</evidence>
<keyword evidence="4" id="KW-1185">Reference proteome</keyword>
<gene>
    <name evidence="3" type="ORF">EDEG_00533</name>
</gene>
<dbReference type="Gene3D" id="1.25.10.10">
    <property type="entry name" value="Leucine-rich Repeat Variant"/>
    <property type="match status" value="1"/>
</dbReference>
<dbReference type="OrthoDB" id="436262at2759"/>
<name>J9DF77_EDHAE</name>
<dbReference type="SUPFAM" id="SSF48371">
    <property type="entry name" value="ARM repeat"/>
    <property type="match status" value="1"/>
</dbReference>
<comment type="caution">
    <text evidence="3">The sequence shown here is derived from an EMBL/GenBank/DDBJ whole genome shotgun (WGS) entry which is preliminary data.</text>
</comment>
<organism evidence="3 4">
    <name type="scientific">Edhazardia aedis (strain USNM 41457)</name>
    <name type="common">Microsporidian parasite</name>
    <dbReference type="NCBI Taxonomy" id="1003232"/>
    <lineage>
        <taxon>Eukaryota</taxon>
        <taxon>Fungi</taxon>
        <taxon>Fungi incertae sedis</taxon>
        <taxon>Microsporidia</taxon>
        <taxon>Edhazardia</taxon>
    </lineage>
</organism>